<evidence type="ECO:0000313" key="2">
    <source>
        <dbReference type="Proteomes" id="UP000530564"/>
    </source>
</evidence>
<dbReference type="InterPro" id="IPR024078">
    <property type="entry name" value="LmbE-like_dom_sf"/>
</dbReference>
<dbReference type="Gene3D" id="3.40.50.10320">
    <property type="entry name" value="LmbE-like"/>
    <property type="match status" value="1"/>
</dbReference>
<dbReference type="Pfam" id="PF02585">
    <property type="entry name" value="PIG-L"/>
    <property type="match status" value="1"/>
</dbReference>
<proteinExistence type="predicted"/>
<dbReference type="SUPFAM" id="SSF102588">
    <property type="entry name" value="LmbE-like"/>
    <property type="match status" value="1"/>
</dbReference>
<dbReference type="PANTHER" id="PTHR12993:SF11">
    <property type="entry name" value="N-ACETYLGLUCOSAMINYL-PHOSPHATIDYLINOSITOL DE-N-ACETYLASE"/>
    <property type="match status" value="1"/>
</dbReference>
<dbReference type="EMBL" id="JACIDK010000004">
    <property type="protein sequence ID" value="MBB3892241.1"/>
    <property type="molecule type" value="Genomic_DNA"/>
</dbReference>
<dbReference type="Proteomes" id="UP000530564">
    <property type="component" value="Unassembled WGS sequence"/>
</dbReference>
<name>A0A840A435_9CAUL</name>
<dbReference type="PANTHER" id="PTHR12993">
    <property type="entry name" value="N-ACETYLGLUCOSAMINYL-PHOSPHATIDYLINOSITOL DE-N-ACETYLASE-RELATED"/>
    <property type="match status" value="1"/>
</dbReference>
<dbReference type="InterPro" id="IPR003737">
    <property type="entry name" value="GlcNAc_PI_deacetylase-related"/>
</dbReference>
<reference evidence="1 2" key="1">
    <citation type="submission" date="2020-08" db="EMBL/GenBank/DDBJ databases">
        <title>Genomic Encyclopedia of Type Strains, Phase IV (KMG-IV): sequencing the most valuable type-strain genomes for metagenomic binning, comparative biology and taxonomic classification.</title>
        <authorList>
            <person name="Goeker M."/>
        </authorList>
    </citation>
    <scope>NUCLEOTIDE SEQUENCE [LARGE SCALE GENOMIC DNA]</scope>
    <source>
        <strain evidence="1 2">DSM 21793</strain>
    </source>
</reference>
<dbReference type="GO" id="GO:0016811">
    <property type="term" value="F:hydrolase activity, acting on carbon-nitrogen (but not peptide) bonds, in linear amides"/>
    <property type="evidence" value="ECO:0007669"/>
    <property type="project" value="TreeGrafter"/>
</dbReference>
<organism evidence="1 2">
    <name type="scientific">Phenylobacterium haematophilum</name>
    <dbReference type="NCBI Taxonomy" id="98513"/>
    <lineage>
        <taxon>Bacteria</taxon>
        <taxon>Pseudomonadati</taxon>
        <taxon>Pseudomonadota</taxon>
        <taxon>Alphaproteobacteria</taxon>
        <taxon>Caulobacterales</taxon>
        <taxon>Caulobacteraceae</taxon>
        <taxon>Phenylobacterium</taxon>
    </lineage>
</organism>
<gene>
    <name evidence="1" type="ORF">GGQ61_002974</name>
</gene>
<dbReference type="AlphaFoldDB" id="A0A840A435"/>
<protein>
    <submittedName>
        <fullName evidence="1">LmbE family N-acetylglucosaminyl deacetylase</fullName>
    </submittedName>
</protein>
<comment type="caution">
    <text evidence="1">The sequence shown here is derived from an EMBL/GenBank/DDBJ whole genome shotgun (WGS) entry which is preliminary data.</text>
</comment>
<dbReference type="RefSeq" id="WP_183774147.1">
    <property type="nucleotide sequence ID" value="NZ_JACIDK010000004.1"/>
</dbReference>
<accession>A0A840A435</accession>
<keyword evidence="2" id="KW-1185">Reference proteome</keyword>
<sequence length="259" mass="28140">MTAVLAIHAHPDDIETLCAGTLAVLAAAGHQIRIATVTGGDLGSTATAPPETSRIRQAEAARAAALIGAEYRCGEVPDLGVFKDDPTRRRVTELIRWAQAEVVITASPADYHPDHEAVSQLVRDSCFAASVPNYATGEAPPLEAIPHLYFMDPIGGRDREGVWTIPDFGADVSAVFETKKAMLACHVSQDAWVARQHDIPDHLASMEAWTRKRARDFETDLAEGFRQYRHHPYPRTPLLQELLGARLLAPVAQAPRAAS</sequence>
<evidence type="ECO:0000313" key="1">
    <source>
        <dbReference type="EMBL" id="MBB3892241.1"/>
    </source>
</evidence>